<dbReference type="Proteomes" id="UP000031830">
    <property type="component" value="Chromosome"/>
</dbReference>
<feature type="domain" description="Nucleoside transporter/FeoB GTPase Gate" evidence="10">
    <location>
        <begin position="94"/>
        <end position="194"/>
    </location>
</feature>
<evidence type="ECO:0000259" key="10">
    <source>
        <dbReference type="Pfam" id="PF07670"/>
    </source>
</evidence>
<dbReference type="InterPro" id="IPR002668">
    <property type="entry name" value="CNT_N_dom"/>
</dbReference>
<dbReference type="InterPro" id="IPR011642">
    <property type="entry name" value="Gate_dom"/>
</dbReference>
<dbReference type="STRING" id="28110.KU46_305"/>
<evidence type="ECO:0000256" key="5">
    <source>
        <dbReference type="ARBA" id="ARBA00022989"/>
    </source>
</evidence>
<dbReference type="InterPro" id="IPR011657">
    <property type="entry name" value="CNT_C_dom"/>
</dbReference>
<organism evidence="11 12">
    <name type="scientific">Francisella philomiragia</name>
    <dbReference type="NCBI Taxonomy" id="28110"/>
    <lineage>
        <taxon>Bacteria</taxon>
        <taxon>Pseudomonadati</taxon>
        <taxon>Pseudomonadota</taxon>
        <taxon>Gammaproteobacteria</taxon>
        <taxon>Thiotrichales</taxon>
        <taxon>Francisellaceae</taxon>
        <taxon>Francisella</taxon>
    </lineage>
</organism>
<reference evidence="11 12" key="1">
    <citation type="journal article" date="2015" name="Genome Announc.">
        <title>Genome sequencing of 18 francisella strains to aid in assay development and testing.</title>
        <authorList>
            <person name="Johnson S.L."/>
            <person name="Daligault H.E."/>
            <person name="Davenport K.W."/>
            <person name="Coyne S.R."/>
            <person name="Frey K.G."/>
            <person name="Koroleva G.I."/>
            <person name="Broomall S.M."/>
            <person name="Bishop-Lilly K.A."/>
            <person name="Bruce D.C."/>
            <person name="Chertkov O."/>
            <person name="Freitas T."/>
            <person name="Jaissle J."/>
            <person name="Ladner J.T."/>
            <person name="Rosenzweig C.N."/>
            <person name="Gibbons H.S."/>
            <person name="Palacios G.F."/>
            <person name="Redden C.L."/>
            <person name="Xu Y."/>
            <person name="Minogue T.D."/>
            <person name="Chain P.S."/>
        </authorList>
    </citation>
    <scope>NUCLEOTIDE SEQUENCE [LARGE SCALE GENOMIC DNA]</scope>
    <source>
        <strain evidence="11 12">GA01-2794</strain>
    </source>
</reference>
<feature type="domain" description="Concentrative nucleoside transporter C-terminal" evidence="9">
    <location>
        <begin position="196"/>
        <end position="398"/>
    </location>
</feature>
<evidence type="ECO:0000256" key="2">
    <source>
        <dbReference type="ARBA" id="ARBA00009033"/>
    </source>
</evidence>
<keyword evidence="4 7" id="KW-0812">Transmembrane</keyword>
<comment type="similarity">
    <text evidence="2">Belongs to the concentrative nucleoside transporter (CNT) (TC 2.A.41) family.</text>
</comment>
<feature type="transmembrane region" description="Helical" evidence="7">
    <location>
        <begin position="341"/>
        <end position="367"/>
    </location>
</feature>
<dbReference type="AlphaFoldDB" id="A0A0B6CSY4"/>
<feature type="transmembrane region" description="Helical" evidence="7">
    <location>
        <begin position="379"/>
        <end position="400"/>
    </location>
</feature>
<evidence type="ECO:0000256" key="1">
    <source>
        <dbReference type="ARBA" id="ARBA00004651"/>
    </source>
</evidence>
<keyword evidence="3" id="KW-1003">Cell membrane</keyword>
<feature type="domain" description="Concentrative nucleoside transporter N-terminal" evidence="8">
    <location>
        <begin position="10"/>
        <end position="82"/>
    </location>
</feature>
<evidence type="ECO:0000256" key="3">
    <source>
        <dbReference type="ARBA" id="ARBA00022475"/>
    </source>
</evidence>
<evidence type="ECO:0000259" key="8">
    <source>
        <dbReference type="Pfam" id="PF01773"/>
    </source>
</evidence>
<protein>
    <submittedName>
        <fullName evidence="11">Na+ dependent nucleoside transporter family protein</fullName>
    </submittedName>
</protein>
<dbReference type="PANTHER" id="PTHR10590:SF23">
    <property type="entry name" value="NUPC_NUPG FAMILY NUCLEOSIDE CNT TRANSPORTER"/>
    <property type="match status" value="1"/>
</dbReference>
<dbReference type="OrthoDB" id="9766455at2"/>
<dbReference type="KEGG" id="fpz:LA55_1871"/>
<evidence type="ECO:0000259" key="9">
    <source>
        <dbReference type="Pfam" id="PF07662"/>
    </source>
</evidence>
<gene>
    <name evidence="11" type="ORF">LA55_1871</name>
</gene>
<dbReference type="Pfam" id="PF07670">
    <property type="entry name" value="Gate"/>
    <property type="match status" value="1"/>
</dbReference>
<evidence type="ECO:0000256" key="6">
    <source>
        <dbReference type="ARBA" id="ARBA00023136"/>
    </source>
</evidence>
<dbReference type="EMBL" id="CP009440">
    <property type="protein sequence ID" value="AJI53599.1"/>
    <property type="molecule type" value="Genomic_DNA"/>
</dbReference>
<feature type="transmembrane region" description="Helical" evidence="7">
    <location>
        <begin position="168"/>
        <end position="188"/>
    </location>
</feature>
<feature type="transmembrane region" description="Helical" evidence="7">
    <location>
        <begin position="6"/>
        <end position="22"/>
    </location>
</feature>
<dbReference type="Pfam" id="PF01773">
    <property type="entry name" value="Nucleos_tra2_N"/>
    <property type="match status" value="1"/>
</dbReference>
<feature type="transmembrane region" description="Helical" evidence="7">
    <location>
        <begin position="91"/>
        <end position="114"/>
    </location>
</feature>
<evidence type="ECO:0000313" key="11">
    <source>
        <dbReference type="EMBL" id="AJI53599.1"/>
    </source>
</evidence>
<evidence type="ECO:0000313" key="12">
    <source>
        <dbReference type="Proteomes" id="UP000031830"/>
    </source>
</evidence>
<dbReference type="GO" id="GO:0005886">
    <property type="term" value="C:plasma membrane"/>
    <property type="evidence" value="ECO:0007669"/>
    <property type="project" value="UniProtKB-SubCell"/>
</dbReference>
<dbReference type="InterPro" id="IPR008276">
    <property type="entry name" value="C_nuclsd_transpt"/>
</dbReference>
<proteinExistence type="inferred from homology"/>
<accession>A0A0B6CSY4</accession>
<keyword evidence="5 7" id="KW-1133">Transmembrane helix</keyword>
<evidence type="ECO:0000256" key="4">
    <source>
        <dbReference type="ARBA" id="ARBA00022692"/>
    </source>
</evidence>
<dbReference type="GO" id="GO:0015293">
    <property type="term" value="F:symporter activity"/>
    <property type="evidence" value="ECO:0007669"/>
    <property type="project" value="TreeGrafter"/>
</dbReference>
<sequence>MISRILFFVLGVGVVFLLAFICSSDRKAIKYRSLFIIMTVQLVMCVILLETRFGVVIMNGFANVFDFLIDKSQVGVRFVFGNIDTNENNGFVLFLNVLMPIVFISALIGILQYLKILPLVIRSVGFLLSKVSGMGKLESFNAVSSISLGQAENFLAYKNIIGHLSPNVLYTMAATAMSTVSLSILGSYMTMIDAKYVCVAIIMNMLSTFFVLHIINPYDYKKESSYEELEVDYDTDSKRAFFVVLGEYILDGFKIAVVVAAILIGFMALIATLNSIFESILGISFQNLLGYLFYPFAWVLHIPTNELLFAGKVMGTKLVSNEFVAMLMVKDNMANLSLHTQAVISVFLVSFANFSSIGIVVGTIYSLSKKSGEIVGAFGLKMLYGATLVSFLSAVIVGLFI</sequence>
<dbReference type="GO" id="GO:0005337">
    <property type="term" value="F:nucleoside transmembrane transporter activity"/>
    <property type="evidence" value="ECO:0007669"/>
    <property type="project" value="InterPro"/>
</dbReference>
<keyword evidence="6 7" id="KW-0472">Membrane</keyword>
<feature type="transmembrane region" description="Helical" evidence="7">
    <location>
        <begin position="255"/>
        <end position="277"/>
    </location>
</feature>
<dbReference type="Pfam" id="PF07662">
    <property type="entry name" value="Nucleos_tra2_C"/>
    <property type="match status" value="1"/>
</dbReference>
<comment type="subcellular location">
    <subcellularLocation>
        <location evidence="1">Cell membrane</location>
        <topology evidence="1">Multi-pass membrane protein</topology>
    </subcellularLocation>
</comment>
<name>A0A0B6CSY4_9GAMM</name>
<evidence type="ECO:0000256" key="7">
    <source>
        <dbReference type="SAM" id="Phobius"/>
    </source>
</evidence>
<dbReference type="PANTHER" id="PTHR10590">
    <property type="entry name" value="SODIUM/NUCLEOSIDE COTRANSPORTER"/>
    <property type="match status" value="1"/>
</dbReference>
<feature type="transmembrane region" description="Helical" evidence="7">
    <location>
        <begin position="34"/>
        <end position="58"/>
    </location>
</feature>
<dbReference type="RefSeq" id="WP_044526897.1">
    <property type="nucleotide sequence ID" value="NZ_CP009440.1"/>
</dbReference>
<feature type="transmembrane region" description="Helical" evidence="7">
    <location>
        <begin position="283"/>
        <end position="300"/>
    </location>
</feature>
<feature type="transmembrane region" description="Helical" evidence="7">
    <location>
        <begin position="194"/>
        <end position="215"/>
    </location>
</feature>